<dbReference type="GO" id="GO:0008235">
    <property type="term" value="F:metalloexopeptidase activity"/>
    <property type="evidence" value="ECO:0007669"/>
    <property type="project" value="TreeGrafter"/>
</dbReference>
<feature type="domain" description="JAB1/MPN/MOV34 metalloenzyme" evidence="6">
    <location>
        <begin position="1"/>
        <end position="119"/>
    </location>
</feature>
<dbReference type="AlphaFoldDB" id="A0A6J6FEL8"/>
<dbReference type="SUPFAM" id="SSF102712">
    <property type="entry name" value="JAB1/MPN domain"/>
    <property type="match status" value="1"/>
</dbReference>
<gene>
    <name evidence="7" type="ORF">UFOPK1722_01434</name>
</gene>
<evidence type="ECO:0000256" key="1">
    <source>
        <dbReference type="ARBA" id="ARBA00022670"/>
    </source>
</evidence>
<dbReference type="InterPro" id="IPR028090">
    <property type="entry name" value="JAB_dom_prok"/>
</dbReference>
<accession>A0A6J6FEL8</accession>
<evidence type="ECO:0000256" key="4">
    <source>
        <dbReference type="ARBA" id="ARBA00022833"/>
    </source>
</evidence>
<keyword evidence="1" id="KW-0645">Protease</keyword>
<dbReference type="GO" id="GO:0006508">
    <property type="term" value="P:proteolysis"/>
    <property type="evidence" value="ECO:0007669"/>
    <property type="project" value="UniProtKB-KW"/>
</dbReference>
<sequence>MAELAVREYPLEACGLMAGAPGSNEIVRFFPCRNVDQSARIYTIDPRDHLRAERTAEDEGLEIRGVMHSHTHTEAYPSPTDVAAAPDPDWHYLIVTLKRETPEMRTFRIRQGAIAEVDVCVV</sequence>
<evidence type="ECO:0000256" key="5">
    <source>
        <dbReference type="ARBA" id="ARBA00023049"/>
    </source>
</evidence>
<dbReference type="SMART" id="SM00232">
    <property type="entry name" value="JAB_MPN"/>
    <property type="match status" value="1"/>
</dbReference>
<protein>
    <submittedName>
        <fullName evidence="7">Unannotated protein</fullName>
    </submittedName>
</protein>
<keyword evidence="4" id="KW-0862">Zinc</keyword>
<dbReference type="GO" id="GO:0008270">
    <property type="term" value="F:zinc ion binding"/>
    <property type="evidence" value="ECO:0007669"/>
    <property type="project" value="TreeGrafter"/>
</dbReference>
<proteinExistence type="predicted"/>
<organism evidence="7">
    <name type="scientific">freshwater metagenome</name>
    <dbReference type="NCBI Taxonomy" id="449393"/>
    <lineage>
        <taxon>unclassified sequences</taxon>
        <taxon>metagenomes</taxon>
        <taxon>ecological metagenomes</taxon>
    </lineage>
</organism>
<dbReference type="InterPro" id="IPR051929">
    <property type="entry name" value="VirAsm_ModProt"/>
</dbReference>
<dbReference type="Pfam" id="PF14464">
    <property type="entry name" value="Prok-JAB"/>
    <property type="match status" value="1"/>
</dbReference>
<evidence type="ECO:0000256" key="2">
    <source>
        <dbReference type="ARBA" id="ARBA00022723"/>
    </source>
</evidence>
<dbReference type="PANTHER" id="PTHR34858">
    <property type="entry name" value="CYSO-CYSTEINE PEPTIDASE"/>
    <property type="match status" value="1"/>
</dbReference>
<evidence type="ECO:0000313" key="7">
    <source>
        <dbReference type="EMBL" id="CAB4587342.1"/>
    </source>
</evidence>
<keyword evidence="2" id="KW-0479">Metal-binding</keyword>
<keyword evidence="5" id="KW-0482">Metalloprotease</keyword>
<name>A0A6J6FEL8_9ZZZZ</name>
<evidence type="ECO:0000259" key="6">
    <source>
        <dbReference type="SMART" id="SM00232"/>
    </source>
</evidence>
<dbReference type="Gene3D" id="3.40.140.10">
    <property type="entry name" value="Cytidine Deaminase, domain 2"/>
    <property type="match status" value="1"/>
</dbReference>
<dbReference type="InterPro" id="IPR000555">
    <property type="entry name" value="JAMM/MPN+_dom"/>
</dbReference>
<evidence type="ECO:0000256" key="3">
    <source>
        <dbReference type="ARBA" id="ARBA00022801"/>
    </source>
</evidence>
<dbReference type="PANTHER" id="PTHR34858:SF1">
    <property type="entry name" value="CYSO-CYSTEINE PEPTIDASE"/>
    <property type="match status" value="1"/>
</dbReference>
<reference evidence="7" key="1">
    <citation type="submission" date="2020-05" db="EMBL/GenBank/DDBJ databases">
        <authorList>
            <person name="Chiriac C."/>
            <person name="Salcher M."/>
            <person name="Ghai R."/>
            <person name="Kavagutti S V."/>
        </authorList>
    </citation>
    <scope>NUCLEOTIDE SEQUENCE</scope>
</reference>
<keyword evidence="3" id="KW-0378">Hydrolase</keyword>
<dbReference type="CDD" id="cd08070">
    <property type="entry name" value="MPN_like"/>
    <property type="match status" value="1"/>
</dbReference>
<dbReference type="EMBL" id="CAEZTS010000143">
    <property type="protein sequence ID" value="CAB4587342.1"/>
    <property type="molecule type" value="Genomic_DNA"/>
</dbReference>